<dbReference type="InterPro" id="IPR042201">
    <property type="entry name" value="FH2_Formin_sf"/>
</dbReference>
<dbReference type="EMBL" id="KQ965734">
    <property type="protein sequence ID" value="KXS20963.1"/>
    <property type="molecule type" value="Genomic_DNA"/>
</dbReference>
<protein>
    <submittedName>
        <fullName evidence="4">Actin-binding FH2</fullName>
    </submittedName>
</protein>
<evidence type="ECO:0000313" key="4">
    <source>
        <dbReference type="EMBL" id="KXS20963.1"/>
    </source>
</evidence>
<dbReference type="STRING" id="1344416.A0A139AWK5"/>
<accession>A0A139AWK5</accession>
<dbReference type="InterPro" id="IPR014767">
    <property type="entry name" value="DAD_dom"/>
</dbReference>
<feature type="region of interest" description="Disordered" evidence="1">
    <location>
        <begin position="262"/>
        <end position="337"/>
    </location>
</feature>
<gene>
    <name evidence="4" type="ORF">M427DRAFT_349605</name>
</gene>
<dbReference type="SUPFAM" id="SSF101447">
    <property type="entry name" value="Formin homology 2 domain (FH2 domain)"/>
    <property type="match status" value="1"/>
</dbReference>
<organism evidence="4 5">
    <name type="scientific">Gonapodya prolifera (strain JEL478)</name>
    <name type="common">Monoblepharis prolifera</name>
    <dbReference type="NCBI Taxonomy" id="1344416"/>
    <lineage>
        <taxon>Eukaryota</taxon>
        <taxon>Fungi</taxon>
        <taxon>Fungi incertae sedis</taxon>
        <taxon>Chytridiomycota</taxon>
        <taxon>Chytridiomycota incertae sedis</taxon>
        <taxon>Monoblepharidomycetes</taxon>
        <taxon>Monoblepharidales</taxon>
        <taxon>Gonapodyaceae</taxon>
        <taxon>Gonapodya</taxon>
    </lineage>
</organism>
<dbReference type="PANTHER" id="PTHR45725">
    <property type="entry name" value="FORMIN HOMOLOGY 2 FAMILY MEMBER"/>
    <property type="match status" value="1"/>
</dbReference>
<reference evidence="4 5" key="1">
    <citation type="journal article" date="2015" name="Genome Biol. Evol.">
        <title>Phylogenomic analyses indicate that early fungi evolved digesting cell walls of algal ancestors of land plants.</title>
        <authorList>
            <person name="Chang Y."/>
            <person name="Wang S."/>
            <person name="Sekimoto S."/>
            <person name="Aerts A.L."/>
            <person name="Choi C."/>
            <person name="Clum A."/>
            <person name="LaButti K.M."/>
            <person name="Lindquist E.A."/>
            <person name="Yee Ngan C."/>
            <person name="Ohm R.A."/>
            <person name="Salamov A.A."/>
            <person name="Grigoriev I.V."/>
            <person name="Spatafora J.W."/>
            <person name="Berbee M.L."/>
        </authorList>
    </citation>
    <scope>NUCLEOTIDE SEQUENCE [LARGE SCALE GENOMIC DNA]</scope>
    <source>
        <strain evidence="4 5">JEL478</strain>
    </source>
</reference>
<dbReference type="AlphaFoldDB" id="A0A139AWK5"/>
<dbReference type="Proteomes" id="UP000070544">
    <property type="component" value="Unassembled WGS sequence"/>
</dbReference>
<evidence type="ECO:0000256" key="1">
    <source>
        <dbReference type="SAM" id="MobiDB-lite"/>
    </source>
</evidence>
<dbReference type="PANTHER" id="PTHR45725:SF1">
    <property type="entry name" value="DISHEVELLED ASSOCIATED ACTIVATOR OF MORPHOGENESIS, ISOFORM D"/>
    <property type="match status" value="1"/>
</dbReference>
<dbReference type="PROSITE" id="PS51231">
    <property type="entry name" value="DAD"/>
    <property type="match status" value="1"/>
</dbReference>
<sequence length="337" mass="37859">MELFAEYLENDAKAKELDKPDQFIFEALRIPNYETRLRCLIYMTRFRERVAEVTPDMLTISAAAREVTTSKRLRTLLEIVLAIGNYMNGDSFRGGAYGFSMDTLGKLADTKSANSKQTFLHYLARLINSKYPDIAQMHEDFKSLEKATKISLSSVVEEVVDLQKGMTLIAETLEKPKSELPNDKLHEVLEAFRISAESEVENLSEARKEAERNFKAAVEFFGEDPKSATPESFFHIFFDFFQKLQKADKENQREDDLARKAAEKLSKGKTAPSKGSLDRVSPTGPSRPDEQRRGVMDDLISQLKSGDGFKRVRAGKGLVLPPLPSKESTDTAGPASE</sequence>
<feature type="domain" description="DAD" evidence="2">
    <location>
        <begin position="289"/>
        <end position="319"/>
    </location>
</feature>
<feature type="domain" description="FH2" evidence="3">
    <location>
        <begin position="1"/>
        <end position="270"/>
    </location>
</feature>
<dbReference type="OMA" id="FRPHNEE"/>
<dbReference type="Pfam" id="PF02181">
    <property type="entry name" value="FH2"/>
    <property type="match status" value="1"/>
</dbReference>
<feature type="compositionally biased region" description="Basic and acidic residues" evidence="1">
    <location>
        <begin position="287"/>
        <end position="296"/>
    </location>
</feature>
<dbReference type="PROSITE" id="PS51444">
    <property type="entry name" value="FH2"/>
    <property type="match status" value="1"/>
</dbReference>
<evidence type="ECO:0000313" key="5">
    <source>
        <dbReference type="Proteomes" id="UP000070544"/>
    </source>
</evidence>
<proteinExistence type="predicted"/>
<dbReference type="OrthoDB" id="1104827at2759"/>
<name>A0A139AWK5_GONPJ</name>
<dbReference type="InterPro" id="IPR015425">
    <property type="entry name" value="FH2_Formin"/>
</dbReference>
<evidence type="ECO:0000259" key="2">
    <source>
        <dbReference type="PROSITE" id="PS51231"/>
    </source>
</evidence>
<dbReference type="Gene3D" id="1.20.58.2220">
    <property type="entry name" value="Formin, FH2 domain"/>
    <property type="match status" value="1"/>
</dbReference>
<dbReference type="InterPro" id="IPR051425">
    <property type="entry name" value="Formin_Homology"/>
</dbReference>
<dbReference type="SMART" id="SM00498">
    <property type="entry name" value="FH2"/>
    <property type="match status" value="1"/>
</dbReference>
<keyword evidence="5" id="KW-1185">Reference proteome</keyword>
<evidence type="ECO:0000259" key="3">
    <source>
        <dbReference type="PROSITE" id="PS51444"/>
    </source>
</evidence>